<comment type="cofactor">
    <cofactor evidence="1">
        <name>Mg(2+)</name>
        <dbReference type="ChEBI" id="CHEBI:18420"/>
    </cofactor>
</comment>
<dbReference type="CDD" id="cd02883">
    <property type="entry name" value="NUDIX_Hydrolase"/>
    <property type="match status" value="1"/>
</dbReference>
<evidence type="ECO:0000313" key="4">
    <source>
        <dbReference type="EMBL" id="OGM26550.1"/>
    </source>
</evidence>
<feature type="domain" description="Nudix hydrolase" evidence="3">
    <location>
        <begin position="1"/>
        <end position="129"/>
    </location>
</feature>
<dbReference type="InterPro" id="IPR000086">
    <property type="entry name" value="NUDIX_hydrolase_dom"/>
</dbReference>
<dbReference type="PANTHER" id="PTHR43046">
    <property type="entry name" value="GDP-MANNOSE MANNOSYL HYDROLASE"/>
    <property type="match status" value="1"/>
</dbReference>
<dbReference type="Gene3D" id="3.90.79.10">
    <property type="entry name" value="Nucleoside Triphosphate Pyrophosphohydrolase"/>
    <property type="match status" value="1"/>
</dbReference>
<evidence type="ECO:0000313" key="5">
    <source>
        <dbReference type="Proteomes" id="UP000178851"/>
    </source>
</evidence>
<dbReference type="PANTHER" id="PTHR43046:SF14">
    <property type="entry name" value="MUTT_NUDIX FAMILY PROTEIN"/>
    <property type="match status" value="1"/>
</dbReference>
<comment type="caution">
    <text evidence="4">The sequence shown here is derived from an EMBL/GenBank/DDBJ whole genome shotgun (WGS) entry which is preliminary data.</text>
</comment>
<dbReference type="Pfam" id="PF00293">
    <property type="entry name" value="NUDIX"/>
    <property type="match status" value="1"/>
</dbReference>
<protein>
    <recommendedName>
        <fullName evidence="3">Nudix hydrolase domain-containing protein</fullName>
    </recommendedName>
</protein>
<evidence type="ECO:0000256" key="1">
    <source>
        <dbReference type="ARBA" id="ARBA00001946"/>
    </source>
</evidence>
<dbReference type="PROSITE" id="PS00893">
    <property type="entry name" value="NUDIX_BOX"/>
    <property type="match status" value="1"/>
</dbReference>
<organism evidence="4 5">
    <name type="scientific">Candidatus Woesebacteria bacterium RIFCSPHIGHO2_01_FULL_39_28</name>
    <dbReference type="NCBI Taxonomy" id="1802496"/>
    <lineage>
        <taxon>Bacteria</taxon>
        <taxon>Candidatus Woeseibacteriota</taxon>
    </lineage>
</organism>
<keyword evidence="2" id="KW-0378">Hydrolase</keyword>
<reference evidence="4 5" key="1">
    <citation type="journal article" date="2016" name="Nat. Commun.">
        <title>Thousands of microbial genomes shed light on interconnected biogeochemical processes in an aquifer system.</title>
        <authorList>
            <person name="Anantharaman K."/>
            <person name="Brown C.T."/>
            <person name="Hug L.A."/>
            <person name="Sharon I."/>
            <person name="Castelle C.J."/>
            <person name="Probst A.J."/>
            <person name="Thomas B.C."/>
            <person name="Singh A."/>
            <person name="Wilkins M.J."/>
            <person name="Karaoz U."/>
            <person name="Brodie E.L."/>
            <person name="Williams K.H."/>
            <person name="Hubbard S.S."/>
            <person name="Banfield J.F."/>
        </authorList>
    </citation>
    <scope>NUCLEOTIDE SEQUENCE [LARGE SCALE GENOMIC DNA]</scope>
</reference>
<dbReference type="EMBL" id="MGGI01000012">
    <property type="protein sequence ID" value="OGM26550.1"/>
    <property type="molecule type" value="Genomic_DNA"/>
</dbReference>
<dbReference type="AlphaFoldDB" id="A0A1F7YHA2"/>
<evidence type="ECO:0000259" key="3">
    <source>
        <dbReference type="PROSITE" id="PS51462"/>
    </source>
</evidence>
<sequence>MVKIVTRAIILDKNRKVLLGKRASGKGNGQWALVGGKPEGKESLTETIIREVNEELGIKFIKPVLWKETNSVFAPIEEWRVFYFYGTYEGKIKLDLDEISEANFFGKEDLVNLNIVFNHKAIISQFFKEVYTSLV</sequence>
<dbReference type="InterPro" id="IPR020084">
    <property type="entry name" value="NUDIX_hydrolase_CS"/>
</dbReference>
<accession>A0A1F7YHA2</accession>
<name>A0A1F7YHA2_9BACT</name>
<evidence type="ECO:0000256" key="2">
    <source>
        <dbReference type="ARBA" id="ARBA00022801"/>
    </source>
</evidence>
<dbReference type="Proteomes" id="UP000178851">
    <property type="component" value="Unassembled WGS sequence"/>
</dbReference>
<gene>
    <name evidence="4" type="ORF">A2627_00815</name>
</gene>
<dbReference type="PROSITE" id="PS51462">
    <property type="entry name" value="NUDIX"/>
    <property type="match status" value="1"/>
</dbReference>
<dbReference type="SUPFAM" id="SSF55811">
    <property type="entry name" value="Nudix"/>
    <property type="match status" value="1"/>
</dbReference>
<proteinExistence type="predicted"/>
<dbReference type="InterPro" id="IPR015797">
    <property type="entry name" value="NUDIX_hydrolase-like_dom_sf"/>
</dbReference>
<dbReference type="GO" id="GO:0016787">
    <property type="term" value="F:hydrolase activity"/>
    <property type="evidence" value="ECO:0007669"/>
    <property type="project" value="UniProtKB-KW"/>
</dbReference>